<protein>
    <recommendedName>
        <fullName evidence="3">Methyl-accepting chemotaxis protein</fullName>
    </recommendedName>
</protein>
<dbReference type="Proteomes" id="UP000616595">
    <property type="component" value="Unassembled WGS sequence"/>
</dbReference>
<evidence type="ECO:0000313" key="2">
    <source>
        <dbReference type="Proteomes" id="UP000616595"/>
    </source>
</evidence>
<reference evidence="1" key="1">
    <citation type="submission" date="2019-10" db="EMBL/GenBank/DDBJ databases">
        <authorList>
            <person name="Ross D.E."/>
            <person name="Gulliver D."/>
        </authorList>
    </citation>
    <scope>NUCLEOTIDE SEQUENCE</scope>
    <source>
        <strain evidence="1">DER-2019</strain>
    </source>
</reference>
<keyword evidence="2" id="KW-1185">Reference proteome</keyword>
<sequence length="146" mass="16419">MKTIKRKLLIVPLFSVLVGVFVIGSFSAYLTRESLLAEMRENGFSASQQFVDRLEDNTEALSTMNVMIEEQIRSIGNIMIGNRGTISDQYLTTLAQQSGINQIYWFNAAGEIINSINGEYVGWKVSQGDPIYDFMVSGKNEFMENI</sequence>
<dbReference type="AlphaFoldDB" id="A0A923KP31"/>
<accession>A0A923KP31</accession>
<proteinExistence type="predicted"/>
<evidence type="ECO:0000313" key="1">
    <source>
        <dbReference type="EMBL" id="MBC3887719.1"/>
    </source>
</evidence>
<evidence type="ECO:0008006" key="3">
    <source>
        <dbReference type="Google" id="ProtNLM"/>
    </source>
</evidence>
<reference evidence="1" key="2">
    <citation type="submission" date="2020-10" db="EMBL/GenBank/DDBJ databases">
        <title>Comparative genomics of the Acetobacterium genus.</title>
        <authorList>
            <person name="Marshall C."/>
            <person name="May H."/>
            <person name="Norman S."/>
        </authorList>
    </citation>
    <scope>NUCLEOTIDE SEQUENCE</scope>
    <source>
        <strain evidence="1">DER-2019</strain>
    </source>
</reference>
<dbReference type="EMBL" id="WJBD01000004">
    <property type="protein sequence ID" value="MBC3887719.1"/>
    <property type="molecule type" value="Genomic_DNA"/>
</dbReference>
<gene>
    <name evidence="1" type="ORF">GH810_05290</name>
</gene>
<name>A0A923KP31_9FIRM</name>
<comment type="caution">
    <text evidence="1">The sequence shown here is derived from an EMBL/GenBank/DDBJ whole genome shotgun (WGS) entry which is preliminary data.</text>
</comment>
<organism evidence="1 2">
    <name type="scientific">Acetobacterium paludosum</name>
    <dbReference type="NCBI Taxonomy" id="52693"/>
    <lineage>
        <taxon>Bacteria</taxon>
        <taxon>Bacillati</taxon>
        <taxon>Bacillota</taxon>
        <taxon>Clostridia</taxon>
        <taxon>Eubacteriales</taxon>
        <taxon>Eubacteriaceae</taxon>
        <taxon>Acetobacterium</taxon>
    </lineage>
</organism>